<dbReference type="EMBL" id="JAOPJF010000016">
    <property type="protein sequence ID" value="KAK1146675.1"/>
    <property type="molecule type" value="Genomic_DNA"/>
</dbReference>
<dbReference type="Proteomes" id="UP001177260">
    <property type="component" value="Unassembled WGS sequence"/>
</dbReference>
<reference evidence="1 2" key="1">
    <citation type="journal article" date="2023" name="ACS Omega">
        <title>Identification of the Neoaspergillic Acid Biosynthesis Gene Cluster by Establishing an In Vitro CRISPR-Ribonucleoprotein Genetic System in Aspergillus melleus.</title>
        <authorList>
            <person name="Yuan B."/>
            <person name="Grau M.F."/>
            <person name="Murata R.M."/>
            <person name="Torok T."/>
            <person name="Venkateswaran K."/>
            <person name="Stajich J.E."/>
            <person name="Wang C.C.C."/>
        </authorList>
    </citation>
    <scope>NUCLEOTIDE SEQUENCE [LARGE SCALE GENOMIC DNA]</scope>
    <source>
        <strain evidence="1 2">IMV 1140</strain>
    </source>
</reference>
<comment type="caution">
    <text evidence="1">The sequence shown here is derived from an EMBL/GenBank/DDBJ whole genome shotgun (WGS) entry which is preliminary data.</text>
</comment>
<protein>
    <submittedName>
        <fullName evidence="1">Uncharacterized protein</fullName>
    </submittedName>
</protein>
<evidence type="ECO:0000313" key="1">
    <source>
        <dbReference type="EMBL" id="KAK1146675.1"/>
    </source>
</evidence>
<name>A0ACC3B986_9EURO</name>
<proteinExistence type="predicted"/>
<sequence length="228" mass="24680">MSLSFSLPTALILIDNQYGFNHPTHWGTSRSNPSYEANLESLLTAFRAAIQSSEDNKNNLEVIHIFHSSASPVSPLHADHPDNGIRSYEFAQPAADGSEPVMWKHVNSSFIGTDLEAHIRARGIRQIILAGLTTDHCVSTTTRMAANLGVVDHFPEGPITIDAKTGTQDPVPIDRGRIILVADATATFAKAGIDAETIHAVSVASLQEEFAEVMSTADVIKSLEEKRP</sequence>
<organism evidence="1 2">
    <name type="scientific">Aspergillus melleus</name>
    <dbReference type="NCBI Taxonomy" id="138277"/>
    <lineage>
        <taxon>Eukaryota</taxon>
        <taxon>Fungi</taxon>
        <taxon>Dikarya</taxon>
        <taxon>Ascomycota</taxon>
        <taxon>Pezizomycotina</taxon>
        <taxon>Eurotiomycetes</taxon>
        <taxon>Eurotiomycetidae</taxon>
        <taxon>Eurotiales</taxon>
        <taxon>Aspergillaceae</taxon>
        <taxon>Aspergillus</taxon>
        <taxon>Aspergillus subgen. Circumdati</taxon>
    </lineage>
</organism>
<evidence type="ECO:0000313" key="2">
    <source>
        <dbReference type="Proteomes" id="UP001177260"/>
    </source>
</evidence>
<accession>A0ACC3B986</accession>
<gene>
    <name evidence="1" type="ORF">N8T08_002748</name>
</gene>
<keyword evidence="2" id="KW-1185">Reference proteome</keyword>